<keyword evidence="2" id="KW-0813">Transport</keyword>
<dbReference type="SUPFAM" id="SSF90123">
    <property type="entry name" value="ABC transporter transmembrane region"/>
    <property type="match status" value="2"/>
</dbReference>
<feature type="transmembrane region" description="Helical" evidence="8">
    <location>
        <begin position="1050"/>
        <end position="1070"/>
    </location>
</feature>
<dbReference type="PROSITE" id="PS00211">
    <property type="entry name" value="ABC_TRANSPORTER_1"/>
    <property type="match status" value="2"/>
</dbReference>
<evidence type="ECO:0000259" key="10">
    <source>
        <dbReference type="PROSITE" id="PS50929"/>
    </source>
</evidence>
<dbReference type="InterPro" id="IPR044726">
    <property type="entry name" value="ABCC_6TM_D2"/>
</dbReference>
<evidence type="ECO:0000256" key="2">
    <source>
        <dbReference type="ARBA" id="ARBA00022448"/>
    </source>
</evidence>
<dbReference type="GeneID" id="30174162"/>
<accession>A0AAJ8LA22</accession>
<dbReference type="PANTHER" id="PTHR24223:SF415">
    <property type="entry name" value="FI20190P1"/>
    <property type="match status" value="1"/>
</dbReference>
<feature type="transmembrane region" description="Helical" evidence="8">
    <location>
        <begin position="158"/>
        <end position="175"/>
    </location>
</feature>
<reference evidence="11" key="1">
    <citation type="submission" date="2013-07" db="EMBL/GenBank/DDBJ databases">
        <authorList>
            <consortium name="The Broad Institute Genome Sequencing Platform"/>
            <person name="Cuomo C."/>
            <person name="Litvintseva A."/>
            <person name="Chen Y."/>
            <person name="Heitman J."/>
            <person name="Sun S."/>
            <person name="Springer D."/>
            <person name="Dromer F."/>
            <person name="Young S.K."/>
            <person name="Zeng Q."/>
            <person name="Gargeya S."/>
            <person name="Fitzgerald M."/>
            <person name="Abouelleil A."/>
            <person name="Alvarado L."/>
            <person name="Berlin A.M."/>
            <person name="Chapman S.B."/>
            <person name="Dewar J."/>
            <person name="Goldberg J."/>
            <person name="Griggs A."/>
            <person name="Gujja S."/>
            <person name="Hansen M."/>
            <person name="Howarth C."/>
            <person name="Imamovic A."/>
            <person name="Larimer J."/>
            <person name="McCowan C."/>
            <person name="Murphy C."/>
            <person name="Pearson M."/>
            <person name="Priest M."/>
            <person name="Roberts A."/>
            <person name="Saif S."/>
            <person name="Shea T."/>
            <person name="Sykes S."/>
            <person name="Wortman J."/>
            <person name="Nusbaum C."/>
            <person name="Birren B."/>
        </authorList>
    </citation>
    <scope>NUCLEOTIDE SEQUENCE</scope>
    <source>
        <strain evidence="11">CBS 10737</strain>
    </source>
</reference>
<dbReference type="FunFam" id="3.40.50.300:FF:001354">
    <property type="entry name" value="ATP-binding cassette (ABC) transporter, putative"/>
    <property type="match status" value="1"/>
</dbReference>
<gene>
    <name evidence="11" type="ORF">I206_107464</name>
</gene>
<dbReference type="GO" id="GO:0016020">
    <property type="term" value="C:membrane"/>
    <property type="evidence" value="ECO:0007669"/>
    <property type="project" value="UniProtKB-SubCell"/>
</dbReference>
<dbReference type="Gene3D" id="3.40.50.300">
    <property type="entry name" value="P-loop containing nucleotide triphosphate hydrolases"/>
    <property type="match status" value="2"/>
</dbReference>
<sequence>MASSSLPWSKIVNGLTISILLISLLWSFFIFIGNWSKGNKKGKIKLKDDDYGGSIVTKKDELRSRLLNQVNGELSEDGEPVQVIEFWQKTLIPRWSLVLTILTNIGLQVYTAINIHPDMSDPLGFVTFLSEGITSMYLLCLTAAYALNNKNLAKHKSLTYHIFILSSVLLSHVYLHTIGEYIFSDIKRYSYTKWVQFTHLGLITVQVLICGNIPIGPKLYTDLKQIYSQATKIALQEDPTIGNLHKSKGNVIASQSSSIFSQLIFTFVFDVISENYMKDQIDIIDLPATEADVRSQKVYHQVMNSKYNLIARWKNHKTWSILYTFWWPQRGSVVKAFLMSMVCCPLWYIPHVCLQHILSILDDPNSSRHGAIAFASLMVIIPFGGKVLNMQQQSLQEAYVGPRINAHTSFLLFQKVLTRNLFASNEKEDGGKAVQTKADILNLISTDAASVQAIGWTVSELFRAILELACGCIYIWMLLGPSGMWGFATLIFTCPPAYFLTKWEYQVFEKRLAIRDERVSLMQEAIQAISMIKMMATEKFWFKRINDVRKREFKKLISASLIGFTSSLLYSAAPTILIVVSFAHYTLVAKQQLTATIAFTSIAVFDELRVALFNLPSTIAALLQDILGAKRIATFLRTEDVQYLSEPADDGSEIEEDVLYIKGTIAWDNATVYDDTLSGNSDDTTASNNNVGFQLQNLDVEFPKGKFSLVAGKFGSGKSLLLLALLGEAQLIEGKVSYAVSPIKDPAQISNTDWSLIKRAVAYVPQTPWLLSQSIRDNILFGLPLNIDRYRAVCFATGLLPDLELLEDADLTEIGERGKILSGGQKARVSLARAVYSRASTLLLDDVISAVDAQTSKHIVQHCFNSPLMSGRTIIIASHAIESLAPLAVHSIYLDNGRCIFNGTGRELLNSEHMSHLKTESRLPSRLPSRMPSFADSSTQPPVHSIPLREAFSPGLEKNEVSEKSIKQAENFEIRESIAKTPRQLILEEHRVSGTVDLQHWKNLLKLNGGGIYWTILTFIIITSTLLPVAERSVLSLWTGKDGSRDTFAAHSIVFWVSLYAGLSMLRVSFLTGWTTYMFFGGVRAMKITHDQMLESMLRSKMLFFTRTRAGSIVQRFGKDLNDILDCSDLLGEFAHGSLNVIVSLISVSIYGGWLFAVVVVGLIVAAWAPARWYRSTSRQIRRLGAILPGPINAIYGETVAGTSVIRAFGAQSIFIDDLMRWTNMRVTAVVWTIAVGRWLYFSLQMFDTFLKITALTLILSTSSATGATAGFVLTFVGSISSDLTWILIQMRNFEWKGVSLERSSEYRTLEREDGPGLKSDDNSIPQWSFDEEDITENYQDDLFAWPDKGAIEVEDLCVSYGPDMPDILHDVSFKIQGGERVGIVGATGGGKSTLAKAFFSFVDITKGKIEIDGKDISQIPLGQVRSKLGIIAQDPILLSGSLRLNLDIEGKYSDEQLYDALHQVQLLKKKGISAISPTHDDSNDTLVEHIGYHGKSDQQQQDNIFKNLDYEIKGGGENLSAGQKQLVVLARALLKKHRVLILDEATASIDSATDAEISRVVHEEFKNATVMIIAHRLRTIMPCSKILVMDKGLVIQQGSPIELINIEGKFKDLCLAAGIEEYEHLVSLAENHSTGYLQE</sequence>
<dbReference type="InterPro" id="IPR050173">
    <property type="entry name" value="ABC_transporter_C-like"/>
</dbReference>
<dbReference type="PROSITE" id="PS50929">
    <property type="entry name" value="ABC_TM1F"/>
    <property type="match status" value="2"/>
</dbReference>
<evidence type="ECO:0000256" key="3">
    <source>
        <dbReference type="ARBA" id="ARBA00022692"/>
    </source>
</evidence>
<dbReference type="GO" id="GO:0016887">
    <property type="term" value="F:ATP hydrolysis activity"/>
    <property type="evidence" value="ECO:0007669"/>
    <property type="project" value="InterPro"/>
</dbReference>
<keyword evidence="7 8" id="KW-0472">Membrane</keyword>
<feature type="transmembrane region" description="Helical" evidence="8">
    <location>
        <begin position="370"/>
        <end position="388"/>
    </location>
</feature>
<comment type="subcellular location">
    <subcellularLocation>
        <location evidence="1">Membrane</location>
        <topology evidence="1">Multi-pass membrane protein</topology>
    </subcellularLocation>
</comment>
<feature type="transmembrane region" description="Helical" evidence="8">
    <location>
        <begin position="559"/>
        <end position="585"/>
    </location>
</feature>
<evidence type="ECO:0000259" key="9">
    <source>
        <dbReference type="PROSITE" id="PS50893"/>
    </source>
</evidence>
<evidence type="ECO:0000313" key="12">
    <source>
        <dbReference type="Proteomes" id="UP000094020"/>
    </source>
</evidence>
<feature type="transmembrane region" description="Helical" evidence="8">
    <location>
        <begin position="1141"/>
        <end position="1169"/>
    </location>
</feature>
<dbReference type="KEGG" id="kpin:30174162"/>
<feature type="transmembrane region" description="Helical" evidence="8">
    <location>
        <begin position="485"/>
        <end position="501"/>
    </location>
</feature>
<keyword evidence="6 8" id="KW-1133">Transmembrane helix</keyword>
<feature type="transmembrane region" description="Helical" evidence="8">
    <location>
        <begin position="336"/>
        <end position="358"/>
    </location>
</feature>
<dbReference type="InterPro" id="IPR003593">
    <property type="entry name" value="AAA+_ATPase"/>
</dbReference>
<name>A0AAJ8LA22_9TREE</name>
<keyword evidence="3 8" id="KW-0812">Transmembrane</keyword>
<feature type="domain" description="ABC transmembrane type-1" evidence="10">
    <location>
        <begin position="336"/>
        <end position="624"/>
    </location>
</feature>
<feature type="transmembrane region" description="Helical" evidence="8">
    <location>
        <begin position="1267"/>
        <end position="1289"/>
    </location>
</feature>
<dbReference type="EMBL" id="CP144529">
    <property type="protein sequence ID" value="WWC73494.1"/>
    <property type="molecule type" value="Genomic_DNA"/>
</dbReference>
<dbReference type="CDD" id="cd18596">
    <property type="entry name" value="ABC_6TM_VMR1_D1_like"/>
    <property type="match status" value="1"/>
</dbReference>
<feature type="transmembrane region" description="Helical" evidence="8">
    <location>
        <begin position="1229"/>
        <end position="1247"/>
    </location>
</feature>
<dbReference type="Proteomes" id="UP000094020">
    <property type="component" value="Chromosome 11"/>
</dbReference>
<dbReference type="InterPro" id="IPR003439">
    <property type="entry name" value="ABC_transporter-like_ATP-bd"/>
</dbReference>
<dbReference type="Gene3D" id="1.20.1560.10">
    <property type="entry name" value="ABC transporter type 1, transmembrane domain"/>
    <property type="match status" value="2"/>
</dbReference>
<dbReference type="InterPro" id="IPR036640">
    <property type="entry name" value="ABC1_TM_sf"/>
</dbReference>
<dbReference type="Pfam" id="PF00005">
    <property type="entry name" value="ABC_tran"/>
    <property type="match status" value="2"/>
</dbReference>
<dbReference type="InterPro" id="IPR011527">
    <property type="entry name" value="ABC1_TM_dom"/>
</dbReference>
<feature type="transmembrane region" description="Helical" evidence="8">
    <location>
        <begin position="125"/>
        <end position="146"/>
    </location>
</feature>
<feature type="transmembrane region" description="Helical" evidence="8">
    <location>
        <begin position="12"/>
        <end position="35"/>
    </location>
</feature>
<dbReference type="GO" id="GO:0140359">
    <property type="term" value="F:ABC-type transporter activity"/>
    <property type="evidence" value="ECO:0007669"/>
    <property type="project" value="InterPro"/>
</dbReference>
<dbReference type="PANTHER" id="PTHR24223">
    <property type="entry name" value="ATP-BINDING CASSETTE SUB-FAMILY C"/>
    <property type="match status" value="1"/>
</dbReference>
<keyword evidence="5" id="KW-0067">ATP-binding</keyword>
<feature type="domain" description="ABC transporter" evidence="9">
    <location>
        <begin position="1352"/>
        <end position="1617"/>
    </location>
</feature>
<feature type="domain" description="ABC transmembrane type-1" evidence="10">
    <location>
        <begin position="1056"/>
        <end position="1295"/>
    </location>
</feature>
<proteinExistence type="predicted"/>
<evidence type="ECO:0000256" key="4">
    <source>
        <dbReference type="ARBA" id="ARBA00022741"/>
    </source>
</evidence>
<dbReference type="InterPro" id="IPR027417">
    <property type="entry name" value="P-loop_NTPase"/>
</dbReference>
<evidence type="ECO:0000256" key="8">
    <source>
        <dbReference type="SAM" id="Phobius"/>
    </source>
</evidence>
<feature type="transmembrane region" description="Helical" evidence="8">
    <location>
        <begin position="195"/>
        <end position="215"/>
    </location>
</feature>
<evidence type="ECO:0000256" key="5">
    <source>
        <dbReference type="ARBA" id="ARBA00022840"/>
    </source>
</evidence>
<dbReference type="GO" id="GO:0005524">
    <property type="term" value="F:ATP binding"/>
    <property type="evidence" value="ECO:0007669"/>
    <property type="project" value="UniProtKB-KW"/>
</dbReference>
<dbReference type="RefSeq" id="XP_070059626.1">
    <property type="nucleotide sequence ID" value="XM_070203525.1"/>
</dbReference>
<feature type="transmembrane region" description="Helical" evidence="8">
    <location>
        <begin position="461"/>
        <end position="479"/>
    </location>
</feature>
<dbReference type="PROSITE" id="PS50893">
    <property type="entry name" value="ABC_TRANSPORTER_2"/>
    <property type="match status" value="2"/>
</dbReference>
<dbReference type="SMART" id="SM00382">
    <property type="entry name" value="AAA"/>
    <property type="match status" value="2"/>
</dbReference>
<feature type="transmembrane region" description="Helical" evidence="8">
    <location>
        <begin position="1012"/>
        <end position="1030"/>
    </location>
</feature>
<dbReference type="InterPro" id="IPR017871">
    <property type="entry name" value="ABC_transporter-like_CS"/>
</dbReference>
<protein>
    <recommendedName>
        <fullName evidence="13">ABC transporter ABCC.6</fullName>
    </recommendedName>
</protein>
<reference evidence="11" key="2">
    <citation type="submission" date="2024-02" db="EMBL/GenBank/DDBJ databases">
        <title>Comparative genomics of Cryptococcus and Kwoniella reveals pathogenesis evolution and contrasting modes of karyotype evolution via chromosome fusion or intercentromeric recombination.</title>
        <authorList>
            <person name="Coelho M.A."/>
            <person name="David-Palma M."/>
            <person name="Shea T."/>
            <person name="Bowers K."/>
            <person name="McGinley-Smith S."/>
            <person name="Mohammad A.W."/>
            <person name="Gnirke A."/>
            <person name="Yurkov A.M."/>
            <person name="Nowrousian M."/>
            <person name="Sun S."/>
            <person name="Cuomo C.A."/>
            <person name="Heitman J."/>
        </authorList>
    </citation>
    <scope>NUCLEOTIDE SEQUENCE</scope>
    <source>
        <strain evidence="11">CBS 10737</strain>
    </source>
</reference>
<organism evidence="11 12">
    <name type="scientific">Kwoniella pini CBS 10737</name>
    <dbReference type="NCBI Taxonomy" id="1296096"/>
    <lineage>
        <taxon>Eukaryota</taxon>
        <taxon>Fungi</taxon>
        <taxon>Dikarya</taxon>
        <taxon>Basidiomycota</taxon>
        <taxon>Agaricomycotina</taxon>
        <taxon>Tremellomycetes</taxon>
        <taxon>Tremellales</taxon>
        <taxon>Cryptococcaceae</taxon>
        <taxon>Kwoniella</taxon>
    </lineage>
</organism>
<keyword evidence="12" id="KW-1185">Reference proteome</keyword>
<feature type="domain" description="ABC transporter" evidence="9">
    <location>
        <begin position="679"/>
        <end position="921"/>
    </location>
</feature>
<evidence type="ECO:0000313" key="11">
    <source>
        <dbReference type="EMBL" id="WWC73494.1"/>
    </source>
</evidence>
<keyword evidence="4" id="KW-0547">Nucleotide-binding</keyword>
<evidence type="ECO:0008006" key="13">
    <source>
        <dbReference type="Google" id="ProtNLM"/>
    </source>
</evidence>
<dbReference type="Pfam" id="PF00664">
    <property type="entry name" value="ABC_membrane"/>
    <property type="match status" value="2"/>
</dbReference>
<evidence type="ECO:0000256" key="7">
    <source>
        <dbReference type="ARBA" id="ARBA00023136"/>
    </source>
</evidence>
<evidence type="ECO:0000256" key="6">
    <source>
        <dbReference type="ARBA" id="ARBA00022989"/>
    </source>
</evidence>
<dbReference type="SUPFAM" id="SSF52540">
    <property type="entry name" value="P-loop containing nucleoside triphosphate hydrolases"/>
    <property type="match status" value="2"/>
</dbReference>
<dbReference type="CDD" id="cd18580">
    <property type="entry name" value="ABC_6TM_ABCC_D2"/>
    <property type="match status" value="1"/>
</dbReference>
<feature type="transmembrane region" description="Helical" evidence="8">
    <location>
        <begin position="95"/>
        <end position="113"/>
    </location>
</feature>
<evidence type="ECO:0000256" key="1">
    <source>
        <dbReference type="ARBA" id="ARBA00004141"/>
    </source>
</evidence>